<evidence type="ECO:0000256" key="5">
    <source>
        <dbReference type="ARBA" id="ARBA00022840"/>
    </source>
</evidence>
<dbReference type="NCBIfam" id="TIGR03168">
    <property type="entry name" value="1-PFK"/>
    <property type="match status" value="1"/>
</dbReference>
<keyword evidence="4" id="KW-0418">Kinase</keyword>
<dbReference type="InterPro" id="IPR017583">
    <property type="entry name" value="Tagatose/fructose_Pkinase"/>
</dbReference>
<keyword evidence="5" id="KW-0067">ATP-binding</keyword>
<dbReference type="RefSeq" id="WP_310536307.1">
    <property type="nucleotide sequence ID" value="NZ_BAAAOC010000018.1"/>
</dbReference>
<protein>
    <submittedName>
        <fullName evidence="8">1-phosphofructokinase family hexose kinase</fullName>
    </submittedName>
</protein>
<dbReference type="InterPro" id="IPR029056">
    <property type="entry name" value="Ribokinase-like"/>
</dbReference>
<evidence type="ECO:0000313" key="8">
    <source>
        <dbReference type="EMBL" id="MDR5710923.1"/>
    </source>
</evidence>
<dbReference type="Pfam" id="PF00294">
    <property type="entry name" value="PfkB"/>
    <property type="match status" value="1"/>
</dbReference>
<dbReference type="SUPFAM" id="SSF53613">
    <property type="entry name" value="Ribokinase-like"/>
    <property type="match status" value="1"/>
</dbReference>
<evidence type="ECO:0000256" key="1">
    <source>
        <dbReference type="ARBA" id="ARBA00010688"/>
    </source>
</evidence>
<evidence type="ECO:0000256" key="2">
    <source>
        <dbReference type="ARBA" id="ARBA00022679"/>
    </source>
</evidence>
<evidence type="ECO:0000259" key="7">
    <source>
        <dbReference type="Pfam" id="PF00294"/>
    </source>
</evidence>
<dbReference type="PANTHER" id="PTHR46566:SF5">
    <property type="entry name" value="1-PHOSPHOFRUCTOKINASE"/>
    <property type="match status" value="1"/>
</dbReference>
<name>A0ABU1FQJ3_9MICC</name>
<evidence type="ECO:0000256" key="6">
    <source>
        <dbReference type="PIRNR" id="PIRNR000535"/>
    </source>
</evidence>
<comment type="similarity">
    <text evidence="1">Belongs to the carbohydrate kinase PfkB family.</text>
</comment>
<keyword evidence="9" id="KW-1185">Reference proteome</keyword>
<dbReference type="Proteomes" id="UP001260872">
    <property type="component" value="Unassembled WGS sequence"/>
</dbReference>
<reference evidence="9" key="1">
    <citation type="submission" date="2023-07" db="EMBL/GenBank/DDBJ databases">
        <title>Description of three actinobacteria isolated from air of manufacturing shop in a pharmaceutical factory.</title>
        <authorList>
            <person name="Zhang D.-F."/>
        </authorList>
    </citation>
    <scope>NUCLEOTIDE SEQUENCE [LARGE SCALE GENOMIC DNA]</scope>
    <source>
        <strain evidence="9">CCTCC AB 207010</strain>
    </source>
</reference>
<evidence type="ECO:0000313" key="9">
    <source>
        <dbReference type="Proteomes" id="UP001260872"/>
    </source>
</evidence>
<feature type="domain" description="Carbohydrate kinase PfkB" evidence="7">
    <location>
        <begin position="24"/>
        <end position="308"/>
    </location>
</feature>
<accession>A0ABU1FQJ3</accession>
<dbReference type="Gene3D" id="3.40.1190.20">
    <property type="match status" value="1"/>
</dbReference>
<dbReference type="PANTHER" id="PTHR46566">
    <property type="entry name" value="1-PHOSPHOFRUCTOKINASE-RELATED"/>
    <property type="match status" value="1"/>
</dbReference>
<comment type="caution">
    <text evidence="8">The sequence shown here is derived from an EMBL/GenBank/DDBJ whole genome shotgun (WGS) entry which is preliminary data.</text>
</comment>
<dbReference type="PROSITE" id="PS00584">
    <property type="entry name" value="PFKB_KINASES_2"/>
    <property type="match status" value="1"/>
</dbReference>
<keyword evidence="3" id="KW-0547">Nucleotide-binding</keyword>
<dbReference type="CDD" id="cd01164">
    <property type="entry name" value="FruK_PfkB_like"/>
    <property type="match status" value="1"/>
</dbReference>
<gene>
    <name evidence="8" type="ORF">RH857_02040</name>
</gene>
<dbReference type="InterPro" id="IPR002173">
    <property type="entry name" value="Carboh/pur_kinase_PfkB_CS"/>
</dbReference>
<dbReference type="PIRSF" id="PIRSF000535">
    <property type="entry name" value="1PFK/6PFK/LacC"/>
    <property type="match status" value="1"/>
</dbReference>
<dbReference type="InterPro" id="IPR011611">
    <property type="entry name" value="PfkB_dom"/>
</dbReference>
<keyword evidence="2 6" id="KW-0808">Transferase</keyword>
<evidence type="ECO:0000256" key="3">
    <source>
        <dbReference type="ARBA" id="ARBA00022741"/>
    </source>
</evidence>
<dbReference type="EMBL" id="JAVKGT010000003">
    <property type="protein sequence ID" value="MDR5710923.1"/>
    <property type="molecule type" value="Genomic_DNA"/>
</dbReference>
<organism evidence="8 9">
    <name type="scientific">Nesterenkonia flava</name>
    <dbReference type="NCBI Taxonomy" id="469799"/>
    <lineage>
        <taxon>Bacteria</taxon>
        <taxon>Bacillati</taxon>
        <taxon>Actinomycetota</taxon>
        <taxon>Actinomycetes</taxon>
        <taxon>Micrococcales</taxon>
        <taxon>Micrococcaceae</taxon>
        <taxon>Nesterenkonia</taxon>
    </lineage>
</organism>
<proteinExistence type="inferred from homology"/>
<evidence type="ECO:0000256" key="4">
    <source>
        <dbReference type="ARBA" id="ARBA00022777"/>
    </source>
</evidence>
<sequence>MIVTVTPNPSLDKTVELSGPLAVGQVQRATGQHAEPGGKGVNIARALAAAGDATLALLPGDPSDPVISALHELAVPHRSITLGQPLRTNIAVTDPQGITTKINELGPRLSPQHAADFTALILREAAGASWIAMAGSLPPGLPADFYQRTIGQVRRASAPALVAVDASGDALVRAAAGSPDLIKPNAEELKEVAGRLLGAHQVPRLTAAELEGSKQEVARLVRALQAHGIRAALVTLGRHGAVFVPANPSEPVLAASGPPLVVRSTVGAGDASLAGFLSAHERGATASECLRHAMAQGRAAASLPGSTMPGPEDLRLSDVVVEELTL</sequence>